<dbReference type="Proteomes" id="UP001157017">
    <property type="component" value="Unassembled WGS sequence"/>
</dbReference>
<reference evidence="4" key="1">
    <citation type="journal article" date="2019" name="Int. J. Syst. Evol. Microbiol.">
        <title>The Global Catalogue of Microorganisms (GCM) 10K type strain sequencing project: providing services to taxonomists for standard genome sequencing and annotation.</title>
        <authorList>
            <consortium name="The Broad Institute Genomics Platform"/>
            <consortium name="The Broad Institute Genome Sequencing Center for Infectious Disease"/>
            <person name="Wu L."/>
            <person name="Ma J."/>
        </authorList>
    </citation>
    <scope>NUCLEOTIDE SEQUENCE [LARGE SCALE GENOMIC DNA]</scope>
    <source>
        <strain evidence="4">NBRC 108730</strain>
    </source>
</reference>
<organism evidence="3 4">
    <name type="scientific">Angustibacter aerolatus</name>
    <dbReference type="NCBI Taxonomy" id="1162965"/>
    <lineage>
        <taxon>Bacteria</taxon>
        <taxon>Bacillati</taxon>
        <taxon>Actinomycetota</taxon>
        <taxon>Actinomycetes</taxon>
        <taxon>Kineosporiales</taxon>
        <taxon>Kineosporiaceae</taxon>
    </lineage>
</organism>
<name>A0ABQ6JPD5_9ACTN</name>
<dbReference type="CDD" id="cd06577">
    <property type="entry name" value="PASTA_pknB"/>
    <property type="match status" value="1"/>
</dbReference>
<feature type="compositionally biased region" description="Basic residues" evidence="1">
    <location>
        <begin position="98"/>
        <end position="109"/>
    </location>
</feature>
<evidence type="ECO:0000259" key="2">
    <source>
        <dbReference type="Pfam" id="PF03793"/>
    </source>
</evidence>
<proteinExistence type="predicted"/>
<keyword evidence="4" id="KW-1185">Reference proteome</keyword>
<evidence type="ECO:0000313" key="3">
    <source>
        <dbReference type="EMBL" id="GMA89120.1"/>
    </source>
</evidence>
<evidence type="ECO:0000313" key="4">
    <source>
        <dbReference type="Proteomes" id="UP001157017"/>
    </source>
</evidence>
<sequence length="109" mass="10822">MALVAVLLLAALLGVGGWYLGAGPGAYAVVPPLAGTSQDAATGALRAAGLSSDVATAFSETVPAGEVVEADPAPGQRVRKRTAVQADRLAGQGALRGAHGHRRQRAGGR</sequence>
<dbReference type="Gene3D" id="3.30.10.20">
    <property type="match status" value="1"/>
</dbReference>
<protein>
    <recommendedName>
        <fullName evidence="2">PASTA domain-containing protein</fullName>
    </recommendedName>
</protein>
<feature type="region of interest" description="Disordered" evidence="1">
    <location>
        <begin position="69"/>
        <end position="109"/>
    </location>
</feature>
<dbReference type="InterPro" id="IPR005543">
    <property type="entry name" value="PASTA_dom"/>
</dbReference>
<accession>A0ABQ6JPD5</accession>
<evidence type="ECO:0000256" key="1">
    <source>
        <dbReference type="SAM" id="MobiDB-lite"/>
    </source>
</evidence>
<gene>
    <name evidence="3" type="ORF">GCM10025868_43700</name>
</gene>
<dbReference type="EMBL" id="BSUZ01000001">
    <property type="protein sequence ID" value="GMA89120.1"/>
    <property type="molecule type" value="Genomic_DNA"/>
</dbReference>
<dbReference type="Pfam" id="PF03793">
    <property type="entry name" value="PASTA"/>
    <property type="match status" value="1"/>
</dbReference>
<feature type="domain" description="PASTA" evidence="2">
    <location>
        <begin position="29"/>
        <end position="84"/>
    </location>
</feature>
<feature type="compositionally biased region" description="Low complexity" evidence="1">
    <location>
        <begin position="88"/>
        <end position="97"/>
    </location>
</feature>
<comment type="caution">
    <text evidence="3">The sequence shown here is derived from an EMBL/GenBank/DDBJ whole genome shotgun (WGS) entry which is preliminary data.</text>
</comment>